<keyword evidence="3" id="KW-1185">Reference proteome</keyword>
<gene>
    <name evidence="2" type="ORF">CXQ85_000306</name>
</gene>
<dbReference type="GeneID" id="37005639"/>
<feature type="chain" id="PRO_5016119761" evidence="1">
    <location>
        <begin position="21"/>
        <end position="208"/>
    </location>
</feature>
<name>A0A2V1AU72_9ASCO</name>
<sequence length="208" mass="23165">MLLFTLFSACLASSIGIARQAPDTRIKISSSVVSSNGSPPSMVPVSATVASTAWIKDFLSFYSKDAELSALSVPVEKKPLRTKITNYGSVLANEGDLSSFTRHLVESSREEYAEKKPKNNRAKPAVIELDIEQFISYLIEHKGFTEKQLNFLRRPELDYGYESIERELTQIRRQQTPQKHISIGGEISAGSLPSRPSLFIWSLILLLS</sequence>
<proteinExistence type="predicted"/>
<dbReference type="OrthoDB" id="4087050at2759"/>
<keyword evidence="1" id="KW-0732">Signal</keyword>
<dbReference type="RefSeq" id="XP_025342272.1">
    <property type="nucleotide sequence ID" value="XM_025484057.1"/>
</dbReference>
<accession>A0A2V1AU72</accession>
<feature type="signal peptide" evidence="1">
    <location>
        <begin position="1"/>
        <end position="20"/>
    </location>
</feature>
<evidence type="ECO:0000256" key="1">
    <source>
        <dbReference type="SAM" id="SignalP"/>
    </source>
</evidence>
<dbReference type="VEuPathDB" id="FungiDB:CXQ85_000306"/>
<protein>
    <submittedName>
        <fullName evidence="2">Uncharacterized protein</fullName>
    </submittedName>
</protein>
<dbReference type="EMBL" id="PKFO01000005">
    <property type="protein sequence ID" value="PVH21332.1"/>
    <property type="molecule type" value="Genomic_DNA"/>
</dbReference>
<reference evidence="2 3" key="1">
    <citation type="submission" date="2017-12" db="EMBL/GenBank/DDBJ databases">
        <title>Genome Sequence of a Multidrug-Resistant Candida haemulonii Isolate from a Patient with Chronic Leg Ulcers in Israel.</title>
        <authorList>
            <person name="Chow N.A."/>
            <person name="Gade L."/>
            <person name="Batra D."/>
            <person name="Rowe L.A."/>
            <person name="Ben-Ami R."/>
            <person name="Loparev V.N."/>
            <person name="Litvintseva A.P."/>
        </authorList>
    </citation>
    <scope>NUCLEOTIDE SEQUENCE [LARGE SCALE GENOMIC DNA]</scope>
    <source>
        <strain evidence="2 3">B11899</strain>
    </source>
</reference>
<comment type="caution">
    <text evidence="2">The sequence shown here is derived from an EMBL/GenBank/DDBJ whole genome shotgun (WGS) entry which is preliminary data.</text>
</comment>
<dbReference type="AlphaFoldDB" id="A0A2V1AU72"/>
<organism evidence="2 3">
    <name type="scientific">Candidozyma haemuli</name>
    <dbReference type="NCBI Taxonomy" id="45357"/>
    <lineage>
        <taxon>Eukaryota</taxon>
        <taxon>Fungi</taxon>
        <taxon>Dikarya</taxon>
        <taxon>Ascomycota</taxon>
        <taxon>Saccharomycotina</taxon>
        <taxon>Pichiomycetes</taxon>
        <taxon>Metschnikowiaceae</taxon>
        <taxon>Candidozyma</taxon>
    </lineage>
</organism>
<dbReference type="Proteomes" id="UP000244309">
    <property type="component" value="Unassembled WGS sequence"/>
</dbReference>
<evidence type="ECO:0000313" key="2">
    <source>
        <dbReference type="EMBL" id="PVH21332.1"/>
    </source>
</evidence>
<evidence type="ECO:0000313" key="3">
    <source>
        <dbReference type="Proteomes" id="UP000244309"/>
    </source>
</evidence>